<feature type="domain" description="Fe-S hydro-lyase tartrate dehydratase beta-type catalytic" evidence="3">
    <location>
        <begin position="10"/>
        <end position="183"/>
    </location>
</feature>
<dbReference type="RefSeq" id="WP_340275212.1">
    <property type="nucleotide sequence ID" value="NZ_JBAKIA010000009.1"/>
</dbReference>
<protein>
    <submittedName>
        <fullName evidence="4">Fumarate hydratase C-terminal domain-containing protein</fullName>
    </submittedName>
</protein>
<evidence type="ECO:0000256" key="1">
    <source>
        <dbReference type="ARBA" id="ARBA00008876"/>
    </source>
</evidence>
<name>A0ABU8TMW5_9HYPH</name>
<evidence type="ECO:0000259" key="3">
    <source>
        <dbReference type="Pfam" id="PF05683"/>
    </source>
</evidence>
<accession>A0ABU8TMW5</accession>
<dbReference type="InterPro" id="IPR004647">
    <property type="entry name" value="Fe-S_hydro-lyase_TtdB-typ_cat"/>
</dbReference>
<organism evidence="4 5">
    <name type="scientific">Roseibium algae</name>
    <dbReference type="NCBI Taxonomy" id="3123038"/>
    <lineage>
        <taxon>Bacteria</taxon>
        <taxon>Pseudomonadati</taxon>
        <taxon>Pseudomonadota</taxon>
        <taxon>Alphaproteobacteria</taxon>
        <taxon>Hyphomicrobiales</taxon>
        <taxon>Stappiaceae</taxon>
        <taxon>Roseibium</taxon>
    </lineage>
</organism>
<keyword evidence="5" id="KW-1185">Reference proteome</keyword>
<keyword evidence="2" id="KW-0456">Lyase</keyword>
<dbReference type="Proteomes" id="UP001385499">
    <property type="component" value="Unassembled WGS sequence"/>
</dbReference>
<evidence type="ECO:0000313" key="5">
    <source>
        <dbReference type="Proteomes" id="UP001385499"/>
    </source>
</evidence>
<evidence type="ECO:0000313" key="4">
    <source>
        <dbReference type="EMBL" id="MEJ8475242.1"/>
    </source>
</evidence>
<proteinExistence type="inferred from homology"/>
<dbReference type="SUPFAM" id="SSF117457">
    <property type="entry name" value="FumA C-terminal domain-like"/>
    <property type="match status" value="1"/>
</dbReference>
<dbReference type="InterPro" id="IPR036660">
    <property type="entry name" value="Fe-S_hydroAse_TtdB_cat_sf"/>
</dbReference>
<dbReference type="Pfam" id="PF05683">
    <property type="entry name" value="Fumerase_C"/>
    <property type="match status" value="1"/>
</dbReference>
<comment type="similarity">
    <text evidence="1">Belongs to the class-I fumarase family.</text>
</comment>
<comment type="caution">
    <text evidence="4">The sequence shown here is derived from an EMBL/GenBank/DDBJ whole genome shotgun (WGS) entry which is preliminary data.</text>
</comment>
<reference evidence="4 5" key="1">
    <citation type="submission" date="2024-02" db="EMBL/GenBank/DDBJ databases">
        <title>Roseibium algae sp. nov., isolated from marine alga (Grateloupia sp.), showing potential in myo-inositol conversion.</title>
        <authorList>
            <person name="Wang Y."/>
        </authorList>
    </citation>
    <scope>NUCLEOTIDE SEQUENCE [LARGE SCALE GENOMIC DNA]</scope>
    <source>
        <strain evidence="4 5">H3510</strain>
    </source>
</reference>
<evidence type="ECO:0000256" key="2">
    <source>
        <dbReference type="ARBA" id="ARBA00023239"/>
    </source>
</evidence>
<dbReference type="PANTHER" id="PTHR43351">
    <property type="entry name" value="L(+)-TARTRATE DEHYDRATASE SUBUNIT BETA"/>
    <property type="match status" value="1"/>
</dbReference>
<dbReference type="Gene3D" id="3.20.130.10">
    <property type="entry name" value="Fe-S hydro-lyase, tartrate dehydratase beta-type, catalytic domain"/>
    <property type="match status" value="1"/>
</dbReference>
<dbReference type="EMBL" id="JBAKIA010000009">
    <property type="protein sequence ID" value="MEJ8475242.1"/>
    <property type="molecule type" value="Genomic_DNA"/>
</dbReference>
<sequence>MAEHELKLPLGRSDVEQLHVGDTVYLSGEIFTTAGLPTYGRLLDCLEGKEALPFDFTEGALFHLGSLNKQRADGSWEILYMNPTTSTRFNPHMPRLIEGLGLRLTGGKGGLDATSAAQMKACGCAYLAFLGGGAPIITAGIKRVVEIGWPEMIEHYRVVRIEVERLGPLVVGIDAHGRSVYDETRATANERREQILADMRVSRG</sequence>
<dbReference type="PANTHER" id="PTHR43351:SF2">
    <property type="entry name" value="L(+)-TARTRATE DEHYDRATASE SUBUNIT BETA-RELATED"/>
    <property type="match status" value="1"/>
</dbReference>
<gene>
    <name evidence="4" type="ORF">V6575_14200</name>
</gene>